<protein>
    <recommendedName>
        <fullName evidence="2">CRISPR type III-associated protein domain-containing protein</fullName>
    </recommendedName>
</protein>
<reference evidence="3 4" key="1">
    <citation type="submission" date="2015-07" db="EMBL/GenBank/DDBJ databases">
        <title>Whole genome sequence of Thermanaerothrix daxensis DSM 23592.</title>
        <authorList>
            <person name="Hemp J."/>
            <person name="Ward L.M."/>
            <person name="Pace L.A."/>
            <person name="Fischer W.W."/>
        </authorList>
    </citation>
    <scope>NUCLEOTIDE SEQUENCE [LARGE SCALE GENOMIC DNA]</scope>
    <source>
        <strain evidence="3 4">GNS-1</strain>
    </source>
</reference>
<dbReference type="AlphaFoldDB" id="A0A0P6XHD0"/>
<name>A0A0P6XHD0_9CHLR</name>
<dbReference type="InterPro" id="IPR005537">
    <property type="entry name" value="RAMP_III_fam"/>
</dbReference>
<dbReference type="Pfam" id="PF03787">
    <property type="entry name" value="RAMPs"/>
    <property type="match status" value="1"/>
</dbReference>
<evidence type="ECO:0000313" key="3">
    <source>
        <dbReference type="EMBL" id="KPL82629.1"/>
    </source>
</evidence>
<accession>A0A0P6XHD0</accession>
<proteinExistence type="predicted"/>
<evidence type="ECO:0000313" key="4">
    <source>
        <dbReference type="Proteomes" id="UP000050544"/>
    </source>
</evidence>
<dbReference type="STRING" id="869279.SE15_11040"/>
<sequence>MFKEKRLLFLYVETPLHVGAGRASANVDLPIQRDRVTQYPIVQASGLKGALRSIYRETKGLADDSKEIETLFGKAGDSGENWAGAISTGDARILLFPVRSLAGVFAWTTSLHALETFRRAAELAGQSIPWKLPGAVEKNAGLLASQSELVIDDKVVLEEFSFSAKHSQEVEAVAEWLAQNALPQGEAYQYWRQNLPGHLCILSDDAFRDFCLYGTEIQTHIRIDPGKKTVAEGALWTSESLPVDSLLYAPLMATDARSNTETMDAAQVLEKFAFLNNAHVQLGGDETTGQGWVAVRMYP</sequence>
<gene>
    <name evidence="3" type="ORF">SE15_11040</name>
</gene>
<evidence type="ECO:0000256" key="1">
    <source>
        <dbReference type="ARBA" id="ARBA00023118"/>
    </source>
</evidence>
<evidence type="ECO:0000259" key="2">
    <source>
        <dbReference type="Pfam" id="PF03787"/>
    </source>
</evidence>
<comment type="caution">
    <text evidence="3">The sequence shown here is derived from an EMBL/GenBank/DDBJ whole genome shotgun (WGS) entry which is preliminary data.</text>
</comment>
<feature type="domain" description="CRISPR type III-associated protein" evidence="2">
    <location>
        <begin position="10"/>
        <end position="293"/>
    </location>
</feature>
<organism evidence="3 4">
    <name type="scientific">Thermanaerothrix daxensis</name>
    <dbReference type="NCBI Taxonomy" id="869279"/>
    <lineage>
        <taxon>Bacteria</taxon>
        <taxon>Bacillati</taxon>
        <taxon>Chloroflexota</taxon>
        <taxon>Anaerolineae</taxon>
        <taxon>Anaerolineales</taxon>
        <taxon>Anaerolineaceae</taxon>
        <taxon>Thermanaerothrix</taxon>
    </lineage>
</organism>
<dbReference type="GO" id="GO:0051607">
    <property type="term" value="P:defense response to virus"/>
    <property type="evidence" value="ECO:0007669"/>
    <property type="project" value="UniProtKB-KW"/>
</dbReference>
<dbReference type="OrthoDB" id="9789361at2"/>
<dbReference type="RefSeq" id="WP_054522154.1">
    <property type="nucleotide sequence ID" value="NZ_LGKO01000005.1"/>
</dbReference>
<dbReference type="Proteomes" id="UP000050544">
    <property type="component" value="Unassembled WGS sequence"/>
</dbReference>
<dbReference type="EMBL" id="LGKO01000005">
    <property type="protein sequence ID" value="KPL82629.1"/>
    <property type="molecule type" value="Genomic_DNA"/>
</dbReference>
<dbReference type="NCBIfam" id="TIGR02580">
    <property type="entry name" value="cas_RAMP_Cmr4"/>
    <property type="match status" value="1"/>
</dbReference>
<dbReference type="InterPro" id="IPR013410">
    <property type="entry name" value="CRISPR-assoc_RAMP_Cmr4"/>
</dbReference>
<dbReference type="PANTHER" id="PTHR36700:SF1">
    <property type="entry name" value="CRISPR SYSTEM CMR SUBUNIT CMR4"/>
    <property type="match status" value="1"/>
</dbReference>
<keyword evidence="4" id="KW-1185">Reference proteome</keyword>
<dbReference type="PANTHER" id="PTHR36700">
    <property type="entry name" value="CRISPR SYSTEM CMR SUBUNIT CMR4"/>
    <property type="match status" value="1"/>
</dbReference>
<keyword evidence="1" id="KW-0051">Antiviral defense</keyword>